<dbReference type="RefSeq" id="WP_240130875.1">
    <property type="nucleotide sequence ID" value="NZ_JACSDI010000005.1"/>
</dbReference>
<name>A0ABS9QV26_9GAMM</name>
<accession>A0ABS9QV26</accession>
<dbReference type="Proteomes" id="UP000829384">
    <property type="component" value="Unassembled WGS sequence"/>
</dbReference>
<keyword evidence="2" id="KW-1185">Reference proteome</keyword>
<dbReference type="EMBL" id="JACSDI010000005">
    <property type="protein sequence ID" value="MCG9964213.1"/>
    <property type="molecule type" value="Genomic_DNA"/>
</dbReference>
<proteinExistence type="predicted"/>
<comment type="caution">
    <text evidence="1">The sequence shown here is derived from an EMBL/GenBank/DDBJ whole genome shotgun (WGS) entry which is preliminary data.</text>
</comment>
<organism evidence="1 2">
    <name type="scientific">Shewanella cutis</name>
    <dbReference type="NCBI Taxonomy" id="2766780"/>
    <lineage>
        <taxon>Bacteria</taxon>
        <taxon>Pseudomonadati</taxon>
        <taxon>Pseudomonadota</taxon>
        <taxon>Gammaproteobacteria</taxon>
        <taxon>Alteromonadales</taxon>
        <taxon>Shewanellaceae</taxon>
        <taxon>Shewanella</taxon>
    </lineage>
</organism>
<sequence length="64" mass="7307">MKPHDLDPPRPTGRHKQITEITLPIRSAKQISTIKTFQLCRSTKKLCHGYRTWPTPISQGIALL</sequence>
<evidence type="ECO:0000313" key="1">
    <source>
        <dbReference type="EMBL" id="MCG9964213.1"/>
    </source>
</evidence>
<protein>
    <submittedName>
        <fullName evidence="1">Uncharacterized protein</fullName>
    </submittedName>
</protein>
<evidence type="ECO:0000313" key="2">
    <source>
        <dbReference type="Proteomes" id="UP000829384"/>
    </source>
</evidence>
<gene>
    <name evidence="1" type="ORF">H9J30_09835</name>
</gene>
<reference evidence="1 2" key="1">
    <citation type="submission" date="2020-08" db="EMBL/GenBank/DDBJ databases">
        <title>Whole genome sequence of Shewanella sp strain PS-2.</title>
        <authorList>
            <person name="Das S.K."/>
        </authorList>
    </citation>
    <scope>NUCLEOTIDE SEQUENCE [LARGE SCALE GENOMIC DNA]</scope>
    <source>
        <strain evidence="1 2">PS-2</strain>
    </source>
</reference>